<organism evidence="1 2">
    <name type="scientific">Trichocoleus desertorum GB2-A4</name>
    <dbReference type="NCBI Taxonomy" id="2933944"/>
    <lineage>
        <taxon>Bacteria</taxon>
        <taxon>Bacillati</taxon>
        <taxon>Cyanobacteriota</taxon>
        <taxon>Cyanophyceae</taxon>
        <taxon>Leptolyngbyales</taxon>
        <taxon>Trichocoleusaceae</taxon>
        <taxon>Trichocoleus</taxon>
    </lineage>
</organism>
<gene>
    <name evidence="1" type="ORF">NC998_12340</name>
</gene>
<evidence type="ECO:0000313" key="1">
    <source>
        <dbReference type="EMBL" id="MEP0817884.1"/>
    </source>
</evidence>
<name>A0ABV0J7X3_9CYAN</name>
<dbReference type="RefSeq" id="WP_190434808.1">
    <property type="nucleotide sequence ID" value="NZ_JAMPKM010000006.1"/>
</dbReference>
<comment type="caution">
    <text evidence="1">The sequence shown here is derived from an EMBL/GenBank/DDBJ whole genome shotgun (WGS) entry which is preliminary data.</text>
</comment>
<evidence type="ECO:0000313" key="2">
    <source>
        <dbReference type="Proteomes" id="UP001464891"/>
    </source>
</evidence>
<protein>
    <submittedName>
        <fullName evidence="1">Uncharacterized protein</fullName>
    </submittedName>
</protein>
<proteinExistence type="predicted"/>
<dbReference type="Proteomes" id="UP001464891">
    <property type="component" value="Unassembled WGS sequence"/>
</dbReference>
<accession>A0ABV0J7X3</accession>
<dbReference type="EMBL" id="JAMPKM010000006">
    <property type="protein sequence ID" value="MEP0817884.1"/>
    <property type="molecule type" value="Genomic_DNA"/>
</dbReference>
<keyword evidence="2" id="KW-1185">Reference proteome</keyword>
<reference evidence="1 2" key="1">
    <citation type="submission" date="2022-04" db="EMBL/GenBank/DDBJ databases">
        <title>Positive selection, recombination, and allopatry shape intraspecific diversity of widespread and dominant cyanobacteria.</title>
        <authorList>
            <person name="Wei J."/>
            <person name="Shu W."/>
            <person name="Hu C."/>
        </authorList>
    </citation>
    <scope>NUCLEOTIDE SEQUENCE [LARGE SCALE GENOMIC DNA]</scope>
    <source>
        <strain evidence="1 2">GB2-A4</strain>
    </source>
</reference>
<sequence length="91" mass="10330">MRHAALPNSPRPERLIMTLPSIPVDSQQDYQHEYAQILVEIQQAAKALFGQEINQQEADFEFRAAARILMGRVTCFNLQHIKEVAIELLGA</sequence>